<keyword evidence="2" id="KW-0813">Transport</keyword>
<feature type="transmembrane region" description="Helical" evidence="7">
    <location>
        <begin position="172"/>
        <end position="193"/>
    </location>
</feature>
<dbReference type="InterPro" id="IPR020846">
    <property type="entry name" value="MFS_dom"/>
</dbReference>
<dbReference type="PANTHER" id="PTHR42718:SF42">
    <property type="entry name" value="EXPORT PROTEIN"/>
    <property type="match status" value="1"/>
</dbReference>
<keyword evidence="6 7" id="KW-0472">Membrane</keyword>
<dbReference type="SUPFAM" id="SSF103473">
    <property type="entry name" value="MFS general substrate transporter"/>
    <property type="match status" value="1"/>
</dbReference>
<keyword evidence="3" id="KW-1003">Cell membrane</keyword>
<feature type="transmembrane region" description="Helical" evidence="7">
    <location>
        <begin position="145"/>
        <end position="166"/>
    </location>
</feature>
<evidence type="ECO:0000259" key="8">
    <source>
        <dbReference type="PROSITE" id="PS50850"/>
    </source>
</evidence>
<feature type="transmembrane region" description="Helical" evidence="7">
    <location>
        <begin position="53"/>
        <end position="71"/>
    </location>
</feature>
<feature type="transmembrane region" description="Helical" evidence="7">
    <location>
        <begin position="480"/>
        <end position="502"/>
    </location>
</feature>
<dbReference type="Pfam" id="PF07690">
    <property type="entry name" value="MFS_1"/>
    <property type="match status" value="1"/>
</dbReference>
<dbReference type="Gene3D" id="1.20.1720.10">
    <property type="entry name" value="Multidrug resistance protein D"/>
    <property type="match status" value="2"/>
</dbReference>
<evidence type="ECO:0000313" key="10">
    <source>
        <dbReference type="Proteomes" id="UP001229081"/>
    </source>
</evidence>
<sequence length="524" mass="53556">MRLPLRHTDVSVRPAVALAVMCLSIFIAGIDITVVNVALPSLARDLHADNAELQWIVDAYSLTSAGFLLSAGNLGDRYGRRGLLCWGLVLFAAMSVLSATAGSPAVLIAARAAMGLGAASIFPTTLALITNIFRDPGQRAKAIGVWSAMGGLGVVVGPIAGGWLVQHVSVGSIFWINVPIAAVAIAGTLTSVPTSRDPAPPPLDVTGLVTSSLGVATLTYTIIEAPNVGWSSARTFGGFVAAALLLAGFIWRERHTAQPMLRPSMFADRRFSGGCLAVSAAYLALFGFVFVMAQYLQFITGYSPFQAGARLLPVAFSIAAASIFAPRIDERLGTTSAVVVGLLSFAAAMGWSATFQADTPYWAIGSAMALFGGGLGLTVACATDSIMGSLDVAAAGVGSAVASASRQLAGSLGVAIVGSAFASVYATSLETNPALSQLDPGRRGTMRQSMAAADQVIAQLPAGQAGSVRHAVEAAFLDGLWVGCLVCAAVAVIAAAAVAAVLPRRASSPEEPIARQQVSPTPDG</sequence>
<feature type="transmembrane region" description="Helical" evidence="7">
    <location>
        <begin position="12"/>
        <end position="33"/>
    </location>
</feature>
<dbReference type="AlphaFoldDB" id="A0A4R5WU73"/>
<dbReference type="EMBL" id="JAUFSA010000001">
    <property type="protein sequence ID" value="MDP7735020.1"/>
    <property type="molecule type" value="Genomic_DNA"/>
</dbReference>
<protein>
    <submittedName>
        <fullName evidence="9">MFS transporter</fullName>
    </submittedName>
</protein>
<dbReference type="NCBIfam" id="TIGR00711">
    <property type="entry name" value="efflux_EmrB"/>
    <property type="match status" value="1"/>
</dbReference>
<reference evidence="9" key="1">
    <citation type="submission" date="2023-06" db="EMBL/GenBank/DDBJ databases">
        <title>Identification of two novel mycobacterium reveal diversities and complexities of Mycobacterium gordonae clade.</title>
        <authorList>
            <person name="Matsumoto Y."/>
            <person name="Nakamura S."/>
            <person name="Motooka D."/>
            <person name="Fukushima K."/>
        </authorList>
    </citation>
    <scope>NUCLEOTIDE SEQUENCE</scope>
    <source>
        <strain evidence="9">TY812</strain>
    </source>
</reference>
<dbReference type="Proteomes" id="UP001229081">
    <property type="component" value="Unassembled WGS sequence"/>
</dbReference>
<dbReference type="GO" id="GO:0005886">
    <property type="term" value="C:plasma membrane"/>
    <property type="evidence" value="ECO:0007669"/>
    <property type="project" value="UniProtKB-SubCell"/>
</dbReference>
<evidence type="ECO:0000256" key="7">
    <source>
        <dbReference type="SAM" id="Phobius"/>
    </source>
</evidence>
<dbReference type="PANTHER" id="PTHR42718">
    <property type="entry name" value="MAJOR FACILITATOR SUPERFAMILY MULTIDRUG TRANSPORTER MFSC"/>
    <property type="match status" value="1"/>
</dbReference>
<evidence type="ECO:0000256" key="2">
    <source>
        <dbReference type="ARBA" id="ARBA00022448"/>
    </source>
</evidence>
<feature type="transmembrane region" description="Helical" evidence="7">
    <location>
        <begin position="361"/>
        <end position="387"/>
    </location>
</feature>
<name>A0A4R5WU73_9MYCO</name>
<evidence type="ECO:0000256" key="6">
    <source>
        <dbReference type="ARBA" id="ARBA00023136"/>
    </source>
</evidence>
<evidence type="ECO:0000256" key="3">
    <source>
        <dbReference type="ARBA" id="ARBA00022475"/>
    </source>
</evidence>
<feature type="transmembrane region" description="Helical" evidence="7">
    <location>
        <begin position="235"/>
        <end position="251"/>
    </location>
</feature>
<keyword evidence="4 7" id="KW-0812">Transmembrane</keyword>
<accession>A0A4R5WU73</accession>
<feature type="transmembrane region" description="Helical" evidence="7">
    <location>
        <begin position="205"/>
        <end position="223"/>
    </location>
</feature>
<comment type="subcellular location">
    <subcellularLocation>
        <location evidence="1">Cell membrane</location>
        <topology evidence="1">Multi-pass membrane protein</topology>
    </subcellularLocation>
</comment>
<keyword evidence="5 7" id="KW-1133">Transmembrane helix</keyword>
<organism evidence="9 10">
    <name type="scientific">Mycobacterium paragordonae</name>
    <dbReference type="NCBI Taxonomy" id="1389713"/>
    <lineage>
        <taxon>Bacteria</taxon>
        <taxon>Bacillati</taxon>
        <taxon>Actinomycetota</taxon>
        <taxon>Actinomycetes</taxon>
        <taxon>Mycobacteriales</taxon>
        <taxon>Mycobacteriaceae</taxon>
        <taxon>Mycobacterium</taxon>
    </lineage>
</organism>
<evidence type="ECO:0000256" key="5">
    <source>
        <dbReference type="ARBA" id="ARBA00022989"/>
    </source>
</evidence>
<gene>
    <name evidence="9" type="ORF">QXL92_09710</name>
</gene>
<dbReference type="InterPro" id="IPR004638">
    <property type="entry name" value="EmrB-like"/>
</dbReference>
<feature type="domain" description="Major facilitator superfamily (MFS) profile" evidence="8">
    <location>
        <begin position="17"/>
        <end position="506"/>
    </location>
</feature>
<dbReference type="RefSeq" id="WP_133436142.1">
    <property type="nucleotide sequence ID" value="NZ_JAUFSA010000001.1"/>
</dbReference>
<evidence type="ECO:0000313" key="9">
    <source>
        <dbReference type="EMBL" id="MDP7735020.1"/>
    </source>
</evidence>
<comment type="caution">
    <text evidence="9">The sequence shown here is derived from an EMBL/GenBank/DDBJ whole genome shotgun (WGS) entry which is preliminary data.</text>
</comment>
<feature type="transmembrane region" description="Helical" evidence="7">
    <location>
        <begin position="337"/>
        <end position="355"/>
    </location>
</feature>
<feature type="transmembrane region" description="Helical" evidence="7">
    <location>
        <begin position="307"/>
        <end position="325"/>
    </location>
</feature>
<dbReference type="GO" id="GO:0022857">
    <property type="term" value="F:transmembrane transporter activity"/>
    <property type="evidence" value="ECO:0007669"/>
    <property type="project" value="InterPro"/>
</dbReference>
<dbReference type="CDD" id="cd17321">
    <property type="entry name" value="MFS_MMR_MDR_like"/>
    <property type="match status" value="1"/>
</dbReference>
<dbReference type="PROSITE" id="PS50850">
    <property type="entry name" value="MFS"/>
    <property type="match status" value="1"/>
</dbReference>
<proteinExistence type="predicted"/>
<feature type="transmembrane region" description="Helical" evidence="7">
    <location>
        <begin position="108"/>
        <end position="133"/>
    </location>
</feature>
<evidence type="ECO:0000256" key="4">
    <source>
        <dbReference type="ARBA" id="ARBA00022692"/>
    </source>
</evidence>
<evidence type="ECO:0000256" key="1">
    <source>
        <dbReference type="ARBA" id="ARBA00004651"/>
    </source>
</evidence>
<dbReference type="InterPro" id="IPR036259">
    <property type="entry name" value="MFS_trans_sf"/>
</dbReference>
<feature type="transmembrane region" description="Helical" evidence="7">
    <location>
        <begin position="83"/>
        <end position="102"/>
    </location>
</feature>
<feature type="transmembrane region" description="Helical" evidence="7">
    <location>
        <begin position="271"/>
        <end position="295"/>
    </location>
</feature>
<dbReference type="InterPro" id="IPR011701">
    <property type="entry name" value="MFS"/>
</dbReference>